<feature type="binding site" evidence="6">
    <location>
        <position position="196"/>
    </location>
    <ligand>
        <name>Zn(2+)</name>
        <dbReference type="ChEBI" id="CHEBI:29105"/>
    </ligand>
</feature>
<evidence type="ECO:0000256" key="4">
    <source>
        <dbReference type="ARBA" id="ARBA00022833"/>
    </source>
</evidence>
<dbReference type="CDD" id="cd20491">
    <property type="entry name" value="cupin_KduI_C"/>
    <property type="match status" value="1"/>
</dbReference>
<name>A0A926DTI2_9FIRM</name>
<dbReference type="GO" id="GO:0045490">
    <property type="term" value="P:pectin catabolic process"/>
    <property type="evidence" value="ECO:0007669"/>
    <property type="project" value="UniProtKB-UniRule"/>
</dbReference>
<dbReference type="HAMAP" id="MF_00687">
    <property type="entry name" value="KduI"/>
    <property type="match status" value="1"/>
</dbReference>
<keyword evidence="5 6" id="KW-0413">Isomerase</keyword>
<keyword evidence="4 6" id="KW-0862">Zinc</keyword>
<accession>A0A926DTI2</accession>
<dbReference type="InterPro" id="IPR014710">
    <property type="entry name" value="RmlC-like_jellyroll"/>
</dbReference>
<evidence type="ECO:0000256" key="5">
    <source>
        <dbReference type="ARBA" id="ARBA00023235"/>
    </source>
</evidence>
<comment type="cofactor">
    <cofactor evidence="6">
        <name>Zn(2+)</name>
        <dbReference type="ChEBI" id="CHEBI:29105"/>
    </cofactor>
    <text evidence="6">Binds 1 zinc ion per subunit.</text>
</comment>
<feature type="binding site" evidence="6">
    <location>
        <position position="201"/>
    </location>
    <ligand>
        <name>Zn(2+)</name>
        <dbReference type="ChEBI" id="CHEBI:29105"/>
    </ligand>
</feature>
<reference evidence="7" key="1">
    <citation type="submission" date="2020-08" db="EMBL/GenBank/DDBJ databases">
        <title>Genome public.</title>
        <authorList>
            <person name="Liu C."/>
            <person name="Sun Q."/>
        </authorList>
    </citation>
    <scope>NUCLEOTIDE SEQUENCE</scope>
    <source>
        <strain evidence="7">NSJ-32</strain>
    </source>
</reference>
<protein>
    <recommendedName>
        <fullName evidence="6">4-deoxy-L-threo-5-hexosulose-uronate ketol-isomerase</fullName>
        <ecNumber evidence="6">5.3.1.17</ecNumber>
    </recommendedName>
    <alternativeName>
        <fullName evidence="6">5-keto-4-deoxyuronate isomerase</fullName>
    </alternativeName>
    <alternativeName>
        <fullName evidence="6">DKI isomerase</fullName>
    </alternativeName>
</protein>
<keyword evidence="3 6" id="KW-0479">Metal-binding</keyword>
<evidence type="ECO:0000256" key="1">
    <source>
        <dbReference type="ARBA" id="ARBA00000552"/>
    </source>
</evidence>
<dbReference type="Gene3D" id="2.60.120.520">
    <property type="entry name" value="pectin degrading enzyme 5-keto 4- deoxyuronate isomerase, domain 1"/>
    <property type="match status" value="1"/>
</dbReference>
<organism evidence="7 8">
    <name type="scientific">Bianquea renquensis</name>
    <dbReference type="NCBI Taxonomy" id="2763661"/>
    <lineage>
        <taxon>Bacteria</taxon>
        <taxon>Bacillati</taxon>
        <taxon>Bacillota</taxon>
        <taxon>Clostridia</taxon>
        <taxon>Eubacteriales</taxon>
        <taxon>Bianqueaceae</taxon>
        <taxon>Bianquea</taxon>
    </lineage>
</organism>
<feature type="binding site" evidence="6">
    <location>
        <position position="243"/>
    </location>
    <ligand>
        <name>Zn(2+)</name>
        <dbReference type="ChEBI" id="CHEBI:29105"/>
    </ligand>
</feature>
<comment type="caution">
    <text evidence="7">The sequence shown here is derived from an EMBL/GenBank/DDBJ whole genome shotgun (WGS) entry which is preliminary data.</text>
</comment>
<evidence type="ECO:0000313" key="7">
    <source>
        <dbReference type="EMBL" id="MBC8543074.1"/>
    </source>
</evidence>
<dbReference type="GO" id="GO:0019698">
    <property type="term" value="P:D-galacturonate catabolic process"/>
    <property type="evidence" value="ECO:0007669"/>
    <property type="project" value="TreeGrafter"/>
</dbReference>
<comment type="catalytic activity">
    <reaction evidence="1 6">
        <text>5-dehydro-4-deoxy-D-glucuronate = 3-deoxy-D-glycero-2,5-hexodiulosonate</text>
        <dbReference type="Rhea" id="RHEA:23896"/>
        <dbReference type="ChEBI" id="CHEBI:17117"/>
        <dbReference type="ChEBI" id="CHEBI:29071"/>
        <dbReference type="EC" id="5.3.1.17"/>
    </reaction>
</comment>
<comment type="function">
    <text evidence="6">Catalyzes the isomerization of 5-dehydro-4-deoxy-D-glucuronate to 3-deoxy-D-glycero-2,5-hexodiulosonate.</text>
</comment>
<dbReference type="CDD" id="cd20294">
    <property type="entry name" value="cupin_KduI_N"/>
    <property type="match status" value="1"/>
</dbReference>
<dbReference type="EC" id="5.3.1.17" evidence="6"/>
<dbReference type="PANTHER" id="PTHR38461">
    <property type="entry name" value="4-DEOXY-L-THREO-5-HEXOSULOSE-URONATE KETOL-ISOMERASE"/>
    <property type="match status" value="1"/>
</dbReference>
<keyword evidence="8" id="KW-1185">Reference proteome</keyword>
<gene>
    <name evidence="6 7" type="primary">kduI</name>
    <name evidence="7" type="ORF">H8730_05905</name>
</gene>
<feature type="binding site" evidence="6">
    <location>
        <position position="194"/>
    </location>
    <ligand>
        <name>Zn(2+)</name>
        <dbReference type="ChEBI" id="CHEBI:29105"/>
    </ligand>
</feature>
<dbReference type="InterPro" id="IPR027449">
    <property type="entry name" value="KduI_N"/>
</dbReference>
<dbReference type="NCBIfam" id="NF002091">
    <property type="entry name" value="PRK00924.1"/>
    <property type="match status" value="1"/>
</dbReference>
<dbReference type="GO" id="GO:0008270">
    <property type="term" value="F:zinc ion binding"/>
    <property type="evidence" value="ECO:0007669"/>
    <property type="project" value="UniProtKB-UniRule"/>
</dbReference>
<comment type="pathway">
    <text evidence="6">Glycan metabolism; pectin degradation; 2-dehydro-3-deoxy-D-gluconate from pectin: step 4/5.</text>
</comment>
<dbReference type="AlphaFoldDB" id="A0A926DTI2"/>
<comment type="similarity">
    <text evidence="2 6">Belongs to the KduI family.</text>
</comment>
<dbReference type="SUPFAM" id="SSF51182">
    <property type="entry name" value="RmlC-like cupins"/>
    <property type="match status" value="1"/>
</dbReference>
<dbReference type="GO" id="GO:0008697">
    <property type="term" value="F:4-deoxy-L-threo-5-hexosulose-uronate ketol-isomerase activity"/>
    <property type="evidence" value="ECO:0007669"/>
    <property type="project" value="UniProtKB-UniRule"/>
</dbReference>
<evidence type="ECO:0000313" key="8">
    <source>
        <dbReference type="Proteomes" id="UP000657006"/>
    </source>
</evidence>
<evidence type="ECO:0000256" key="2">
    <source>
        <dbReference type="ARBA" id="ARBA00008086"/>
    </source>
</evidence>
<dbReference type="Gene3D" id="2.60.120.10">
    <property type="entry name" value="Jelly Rolls"/>
    <property type="match status" value="1"/>
</dbReference>
<dbReference type="GO" id="GO:0042840">
    <property type="term" value="P:D-glucuronate catabolic process"/>
    <property type="evidence" value="ECO:0007669"/>
    <property type="project" value="TreeGrafter"/>
</dbReference>
<dbReference type="InterPro" id="IPR011051">
    <property type="entry name" value="RmlC_Cupin_sf"/>
</dbReference>
<evidence type="ECO:0000256" key="3">
    <source>
        <dbReference type="ARBA" id="ARBA00022723"/>
    </source>
</evidence>
<dbReference type="PANTHER" id="PTHR38461:SF1">
    <property type="entry name" value="4-DEOXY-L-THREO-5-HEXOSULOSE-URONATE KETOL-ISOMERASE"/>
    <property type="match status" value="1"/>
</dbReference>
<dbReference type="InterPro" id="IPR007045">
    <property type="entry name" value="KduI"/>
</dbReference>
<dbReference type="Pfam" id="PF04962">
    <property type="entry name" value="KduI"/>
    <property type="match status" value="1"/>
</dbReference>
<dbReference type="RefSeq" id="WP_177719750.1">
    <property type="nucleotide sequence ID" value="NZ_JACRSQ010000006.1"/>
</dbReference>
<sequence length="276" mass="30911">MEIRYSSHPEDVKYYTTEELRDHFLITDLFQYGEIKSVYYHEDRMIVGSAMPTTAALVPEDGRQLGCAYFMERREMGILNIGGEGIVKADGAEYSLQYSDALYVGMGTKELSFSSANPADPAKFYFVSVPAHKSYECVKISKAEAIVQRAGSEAQCNTRTIFQYIHPSVCKSCQLLMGVTTLDSGSVWNAPPFHTHERRAEAFLYFDMQEEDVVFYLMGHPTQTRHLVVRPREAVLSPSWSMHGGCGTGRYSLAWAMAGENQAFGDMDAVSLADIQ</sequence>
<dbReference type="Proteomes" id="UP000657006">
    <property type="component" value="Unassembled WGS sequence"/>
</dbReference>
<dbReference type="PIRSF" id="PIRSF006625">
    <property type="entry name" value="KduI"/>
    <property type="match status" value="1"/>
</dbReference>
<proteinExistence type="inferred from homology"/>
<evidence type="ECO:0000256" key="6">
    <source>
        <dbReference type="HAMAP-Rule" id="MF_00687"/>
    </source>
</evidence>
<dbReference type="InterPro" id="IPR021120">
    <property type="entry name" value="KduI/IolB_isomerase"/>
</dbReference>
<dbReference type="EMBL" id="JACRSQ010000006">
    <property type="protein sequence ID" value="MBC8543074.1"/>
    <property type="molecule type" value="Genomic_DNA"/>
</dbReference>